<name>A0A4P6YRX4_9LACO</name>
<feature type="region of interest" description="Disordered" evidence="1">
    <location>
        <begin position="48"/>
        <end position="72"/>
    </location>
</feature>
<protein>
    <submittedName>
        <fullName evidence="3">Uncharacterized protein</fullName>
    </submittedName>
</protein>
<keyword evidence="2" id="KW-0472">Membrane</keyword>
<dbReference type="RefSeq" id="WP_133362442.1">
    <property type="nucleotide sequence ID" value="NZ_CP037940.1"/>
</dbReference>
<evidence type="ECO:0000256" key="1">
    <source>
        <dbReference type="SAM" id="MobiDB-lite"/>
    </source>
</evidence>
<proteinExistence type="predicted"/>
<keyword evidence="2" id="KW-1133">Transmembrane helix</keyword>
<feature type="compositionally biased region" description="Basic and acidic residues" evidence="1">
    <location>
        <begin position="50"/>
        <end position="72"/>
    </location>
</feature>
<evidence type="ECO:0000313" key="3">
    <source>
        <dbReference type="EMBL" id="QBO35362.1"/>
    </source>
</evidence>
<feature type="transmembrane region" description="Helical" evidence="2">
    <location>
        <begin position="7"/>
        <end position="29"/>
    </location>
</feature>
<keyword evidence="2" id="KW-0812">Transmembrane</keyword>
<reference evidence="4" key="1">
    <citation type="submission" date="2019-03" db="EMBL/GenBank/DDBJ databases">
        <title>Weissella sp. 26KH-42 Genome sequencing.</title>
        <authorList>
            <person name="Heo J."/>
            <person name="Kim S.-J."/>
            <person name="Kim J.-S."/>
            <person name="Hong S.-B."/>
            <person name="Kwon S.-W."/>
        </authorList>
    </citation>
    <scope>NUCLEOTIDE SEQUENCE [LARGE SCALE GENOMIC DNA]</scope>
    <source>
        <strain evidence="4">26KH-42</strain>
    </source>
</reference>
<evidence type="ECO:0000256" key="2">
    <source>
        <dbReference type="SAM" id="Phobius"/>
    </source>
</evidence>
<dbReference type="EMBL" id="CP037940">
    <property type="protein sequence ID" value="QBO35362.1"/>
    <property type="molecule type" value="Genomic_DNA"/>
</dbReference>
<dbReference type="KEGG" id="wei:EQG49_02215"/>
<sequence>MSQNQKAYIVAEGLVALTLTVLVITWFAVNQHQLHVQLSTQEARINKIRQQKERSDEEVADAIEEKASIHTD</sequence>
<accession>A0A4P6YRX4</accession>
<gene>
    <name evidence="3" type="ORF">EQG49_02215</name>
</gene>
<dbReference type="AlphaFoldDB" id="A0A4P6YRX4"/>
<dbReference type="Proteomes" id="UP000292886">
    <property type="component" value="Chromosome"/>
</dbReference>
<keyword evidence="4" id="KW-1185">Reference proteome</keyword>
<organism evidence="3 4">
    <name type="scientific">Periweissella cryptocerci</name>
    <dbReference type="NCBI Taxonomy" id="2506420"/>
    <lineage>
        <taxon>Bacteria</taxon>
        <taxon>Bacillati</taxon>
        <taxon>Bacillota</taxon>
        <taxon>Bacilli</taxon>
        <taxon>Lactobacillales</taxon>
        <taxon>Lactobacillaceae</taxon>
        <taxon>Periweissella</taxon>
    </lineage>
</organism>
<evidence type="ECO:0000313" key="4">
    <source>
        <dbReference type="Proteomes" id="UP000292886"/>
    </source>
</evidence>